<keyword evidence="2" id="KW-0805">Transcription regulation</keyword>
<reference evidence="6 7" key="2">
    <citation type="submission" date="2023-12" db="EMBL/GenBank/DDBJ databases">
        <authorList>
            <consortium name="Cladostephus spongiosus"/>
            <person name="Lorente B."/>
            <person name="Cabral C."/>
            <person name="Frias J."/>
            <person name="Faria J."/>
            <person name="Toubarro D."/>
        </authorList>
    </citation>
    <scope>NUCLEOTIDE SEQUENCE [LARGE SCALE GENOMIC DNA]</scope>
    <source>
        <strain evidence="6 7">ZMCS4</strain>
    </source>
</reference>
<evidence type="ECO:0000313" key="6">
    <source>
        <dbReference type="EMBL" id="MEE1675556.1"/>
    </source>
</evidence>
<dbReference type="InterPro" id="IPR036388">
    <property type="entry name" value="WH-like_DNA-bd_sf"/>
</dbReference>
<proteinExistence type="inferred from homology"/>
<evidence type="ECO:0000256" key="4">
    <source>
        <dbReference type="ARBA" id="ARBA00023163"/>
    </source>
</evidence>
<dbReference type="Gene3D" id="3.40.190.290">
    <property type="match status" value="1"/>
</dbReference>
<evidence type="ECO:0000256" key="1">
    <source>
        <dbReference type="ARBA" id="ARBA00009437"/>
    </source>
</evidence>
<name>A0ABU7G895_9ALTE</name>
<accession>A0ABU7G895</accession>
<dbReference type="PANTHER" id="PTHR30126">
    <property type="entry name" value="HTH-TYPE TRANSCRIPTIONAL REGULATOR"/>
    <property type="match status" value="1"/>
</dbReference>
<evidence type="ECO:0000259" key="5">
    <source>
        <dbReference type="PROSITE" id="PS50931"/>
    </source>
</evidence>
<reference evidence="7" key="1">
    <citation type="submission" date="2023-07" db="EMBL/GenBank/DDBJ databases">
        <title>Draft genome sequence of Agarivorans aestuarii strain ZMCS4, a CAZymes producing bacteria isolated from the marine brown algae Clodostephus spongiosus.</title>
        <authorList>
            <person name="Lorente B."/>
            <person name="Cabral C."/>
            <person name="Frias J."/>
            <person name="Faria J."/>
            <person name="Toubarro D."/>
        </authorList>
    </citation>
    <scope>NUCLEOTIDE SEQUENCE [LARGE SCALE GENOMIC DNA]</scope>
    <source>
        <strain evidence="7">ZMCS4</strain>
    </source>
</reference>
<protein>
    <submittedName>
        <fullName evidence="6">LysR family transcriptional regulator</fullName>
    </submittedName>
</protein>
<comment type="similarity">
    <text evidence="1">Belongs to the LysR transcriptional regulatory family.</text>
</comment>
<dbReference type="PANTHER" id="PTHR30126:SF91">
    <property type="entry name" value="LYSR FAMILY TRANSCRIPTIONAL REGULATOR"/>
    <property type="match status" value="1"/>
</dbReference>
<sequence>MSLSLEQLAAFVATAKTGSFKQAAEHLKKHSTTVGEQVSNLEIDLGLNLFDRQVRKLTLTAEGNTLLAYADAVLNETKHFQTKAESLQAKEPDVFRLAVDTTISSVDLARCYKTVSDAFPALEFNVKNGDPFQVLEWVRNGDAEVGVLTSNFMFHKDITQTRLFNFEVVNILATDYPSSGVLLPDQEVRNITQIGFEFIRDGQVSKQHLISNHIFYANNVNEIIKMVINGLGWARVPRFIAEPFIEQGLLKTFKIESNQHSEWFVEAIRRTNYYANPVIKLFLEEAKKLPHR</sequence>
<keyword evidence="3" id="KW-0238">DNA-binding</keyword>
<comment type="caution">
    <text evidence="6">The sequence shown here is derived from an EMBL/GenBank/DDBJ whole genome shotgun (WGS) entry which is preliminary data.</text>
</comment>
<dbReference type="Gene3D" id="1.10.10.10">
    <property type="entry name" value="Winged helix-like DNA-binding domain superfamily/Winged helix DNA-binding domain"/>
    <property type="match status" value="1"/>
</dbReference>
<dbReference type="Pfam" id="PF00126">
    <property type="entry name" value="HTH_1"/>
    <property type="match status" value="1"/>
</dbReference>
<dbReference type="Proteomes" id="UP001310248">
    <property type="component" value="Unassembled WGS sequence"/>
</dbReference>
<feature type="domain" description="HTH lysR-type" evidence="5">
    <location>
        <begin position="3"/>
        <end position="60"/>
    </location>
</feature>
<dbReference type="Pfam" id="PF03466">
    <property type="entry name" value="LysR_substrate"/>
    <property type="match status" value="1"/>
</dbReference>
<gene>
    <name evidence="6" type="ORF">SNR37_000882</name>
</gene>
<dbReference type="SUPFAM" id="SSF53850">
    <property type="entry name" value="Periplasmic binding protein-like II"/>
    <property type="match status" value="1"/>
</dbReference>
<evidence type="ECO:0000256" key="3">
    <source>
        <dbReference type="ARBA" id="ARBA00023125"/>
    </source>
</evidence>
<dbReference type="EMBL" id="JAYDYW010000014">
    <property type="protein sequence ID" value="MEE1675556.1"/>
    <property type="molecule type" value="Genomic_DNA"/>
</dbReference>
<evidence type="ECO:0000313" key="7">
    <source>
        <dbReference type="Proteomes" id="UP001310248"/>
    </source>
</evidence>
<dbReference type="InterPro" id="IPR005119">
    <property type="entry name" value="LysR_subst-bd"/>
</dbReference>
<dbReference type="InterPro" id="IPR036390">
    <property type="entry name" value="WH_DNA-bd_sf"/>
</dbReference>
<keyword evidence="7" id="KW-1185">Reference proteome</keyword>
<organism evidence="6 7">
    <name type="scientific">Agarivorans aestuarii</name>
    <dbReference type="NCBI Taxonomy" id="1563703"/>
    <lineage>
        <taxon>Bacteria</taxon>
        <taxon>Pseudomonadati</taxon>
        <taxon>Pseudomonadota</taxon>
        <taxon>Gammaproteobacteria</taxon>
        <taxon>Alteromonadales</taxon>
        <taxon>Alteromonadaceae</taxon>
        <taxon>Agarivorans</taxon>
    </lineage>
</organism>
<dbReference type="SUPFAM" id="SSF46785">
    <property type="entry name" value="Winged helix' DNA-binding domain"/>
    <property type="match status" value="1"/>
</dbReference>
<keyword evidence="4" id="KW-0804">Transcription</keyword>
<dbReference type="InterPro" id="IPR000847">
    <property type="entry name" value="LysR_HTH_N"/>
</dbReference>
<dbReference type="RefSeq" id="WP_329776414.1">
    <property type="nucleotide sequence ID" value="NZ_JAYDYW010000014.1"/>
</dbReference>
<dbReference type="PROSITE" id="PS50931">
    <property type="entry name" value="HTH_LYSR"/>
    <property type="match status" value="1"/>
</dbReference>
<dbReference type="CDD" id="cd05466">
    <property type="entry name" value="PBP2_LTTR_substrate"/>
    <property type="match status" value="1"/>
</dbReference>
<evidence type="ECO:0000256" key="2">
    <source>
        <dbReference type="ARBA" id="ARBA00023015"/>
    </source>
</evidence>